<gene>
    <name evidence="2" type="ORF">LS48_04015</name>
</gene>
<dbReference type="SUPFAM" id="SSF48452">
    <property type="entry name" value="TPR-like"/>
    <property type="match status" value="1"/>
</dbReference>
<feature type="transmembrane region" description="Helical" evidence="1">
    <location>
        <begin position="86"/>
        <end position="105"/>
    </location>
</feature>
<keyword evidence="3" id="KW-1185">Reference proteome</keyword>
<keyword evidence="1" id="KW-1133">Transmembrane helix</keyword>
<reference evidence="2 3" key="2">
    <citation type="journal article" date="2016" name="Int. J. Syst. Evol. Microbiol.">
        <title>Vitellibacter aquimaris sp. nov., a marine bacterium isolated from seawater.</title>
        <authorList>
            <person name="Thevarajoo S."/>
            <person name="Selvaratnam C."/>
            <person name="Goh K.M."/>
            <person name="Hong K.W."/>
            <person name="Chan X.Y."/>
            <person name="Chan K.G."/>
            <person name="Chong C.S."/>
        </authorList>
    </citation>
    <scope>NUCLEOTIDE SEQUENCE [LARGE SCALE GENOMIC DNA]</scope>
    <source>
        <strain evidence="2 3">D-24</strain>
    </source>
</reference>
<proteinExistence type="predicted"/>
<keyword evidence="1" id="KW-0472">Membrane</keyword>
<protein>
    <submittedName>
        <fullName evidence="2">Uncharacterized protein</fullName>
    </submittedName>
</protein>
<dbReference type="InterPro" id="IPR011990">
    <property type="entry name" value="TPR-like_helical_dom_sf"/>
</dbReference>
<keyword evidence="1" id="KW-0812">Transmembrane</keyword>
<dbReference type="OrthoDB" id="1451921at2"/>
<evidence type="ECO:0000313" key="3">
    <source>
        <dbReference type="Proteomes" id="UP000070138"/>
    </source>
</evidence>
<dbReference type="STRING" id="1548749.LS48_04015"/>
<reference evidence="3" key="1">
    <citation type="submission" date="2014-10" db="EMBL/GenBank/DDBJ databases">
        <title>Genome sequencing of Vitellibacter sp. D-24.</title>
        <authorList>
            <person name="Thevarajoo S."/>
            <person name="Selvaratnam C."/>
            <person name="Goh K.M."/>
            <person name="Chong C.S."/>
        </authorList>
    </citation>
    <scope>NUCLEOTIDE SEQUENCE [LARGE SCALE GENOMIC DNA]</scope>
    <source>
        <strain evidence="3">D-24</strain>
    </source>
</reference>
<dbReference type="AlphaFoldDB" id="A0A137RK60"/>
<name>A0A137RK60_9FLAO</name>
<dbReference type="Gene3D" id="1.25.40.10">
    <property type="entry name" value="Tetratricopeptide repeat domain"/>
    <property type="match status" value="1"/>
</dbReference>
<dbReference type="Pfam" id="PF14559">
    <property type="entry name" value="TPR_19"/>
    <property type="match status" value="1"/>
</dbReference>
<dbReference type="RefSeq" id="WP_062620186.1">
    <property type="nucleotide sequence ID" value="NZ_JRWG01000002.1"/>
</dbReference>
<evidence type="ECO:0000313" key="2">
    <source>
        <dbReference type="EMBL" id="KXO00570.1"/>
    </source>
</evidence>
<organism evidence="2 3">
    <name type="scientific">Aequorivita aquimaris</name>
    <dbReference type="NCBI Taxonomy" id="1548749"/>
    <lineage>
        <taxon>Bacteria</taxon>
        <taxon>Pseudomonadati</taxon>
        <taxon>Bacteroidota</taxon>
        <taxon>Flavobacteriia</taxon>
        <taxon>Flavobacteriales</taxon>
        <taxon>Flavobacteriaceae</taxon>
        <taxon>Aequorivita</taxon>
    </lineage>
</organism>
<dbReference type="EMBL" id="JRWG01000002">
    <property type="protein sequence ID" value="KXO00570.1"/>
    <property type="molecule type" value="Genomic_DNA"/>
</dbReference>
<sequence length="244" mass="27591">MDSNNQIENTQANQELIDAYLLGKLDTDELAEFNSRMDSSAAFRLMVEEQRAVMQGIEEQNLQNTLDAYHAEIKEDPQKKWLSREWLALAASLVILIGVSTWAILNNSNSPEKVFSSNFKPDPGLPTTMGTSSDYDFYHGMVNYKRKEYAEAIHRWESLYAAHPDNDTVVYFLGVANLANGNARQAEKYLQLAKKESKSVFSEEIRFYLALALLKGNKIEEAKTVLENSETAANKLLLKEIEGL</sequence>
<comment type="caution">
    <text evidence="2">The sequence shown here is derived from an EMBL/GenBank/DDBJ whole genome shotgun (WGS) entry which is preliminary data.</text>
</comment>
<accession>A0A137RK60</accession>
<evidence type="ECO:0000256" key="1">
    <source>
        <dbReference type="SAM" id="Phobius"/>
    </source>
</evidence>
<dbReference type="Proteomes" id="UP000070138">
    <property type="component" value="Unassembled WGS sequence"/>
</dbReference>